<dbReference type="Proteomes" id="UP001152795">
    <property type="component" value="Unassembled WGS sequence"/>
</dbReference>
<gene>
    <name evidence="1" type="ORF">PACLA_8A055269</name>
</gene>
<organism evidence="1 2">
    <name type="scientific">Paramuricea clavata</name>
    <name type="common">Red gorgonian</name>
    <name type="synonym">Violescent sea-whip</name>
    <dbReference type="NCBI Taxonomy" id="317549"/>
    <lineage>
        <taxon>Eukaryota</taxon>
        <taxon>Metazoa</taxon>
        <taxon>Cnidaria</taxon>
        <taxon>Anthozoa</taxon>
        <taxon>Octocorallia</taxon>
        <taxon>Malacalcyonacea</taxon>
        <taxon>Plexauridae</taxon>
        <taxon>Paramuricea</taxon>
    </lineage>
</organism>
<evidence type="ECO:0000313" key="2">
    <source>
        <dbReference type="Proteomes" id="UP001152795"/>
    </source>
</evidence>
<dbReference type="OrthoDB" id="10208023at2759"/>
<dbReference type="AlphaFoldDB" id="A0A7D9DJY3"/>
<reference evidence="1" key="1">
    <citation type="submission" date="2020-04" db="EMBL/GenBank/DDBJ databases">
        <authorList>
            <person name="Alioto T."/>
            <person name="Alioto T."/>
            <person name="Gomez Garrido J."/>
        </authorList>
    </citation>
    <scope>NUCLEOTIDE SEQUENCE</scope>
    <source>
        <strain evidence="1">A484AB</strain>
    </source>
</reference>
<accession>A0A7D9DJY3</accession>
<comment type="caution">
    <text evidence="1">The sequence shown here is derived from an EMBL/GenBank/DDBJ whole genome shotgun (WGS) entry which is preliminary data.</text>
</comment>
<name>A0A7D9DJY3_PARCT</name>
<evidence type="ECO:0000313" key="1">
    <source>
        <dbReference type="EMBL" id="CAB3987109.1"/>
    </source>
</evidence>
<proteinExistence type="predicted"/>
<protein>
    <submittedName>
        <fullName evidence="1">Uncharacterized protein</fullName>
    </submittedName>
</protein>
<dbReference type="EMBL" id="CACRXK020001121">
    <property type="protein sequence ID" value="CAB3987109.1"/>
    <property type="molecule type" value="Genomic_DNA"/>
</dbReference>
<keyword evidence="2" id="KW-1185">Reference proteome</keyword>
<sequence length="274" mass="31368">MSSTEKLQDCSIGNHLEEECHLRVHRRLTGLKSFSILTAEQVKLISMRTGISNSPEHEICLHHEQTVLTRYSQCQRYCCNPFEKHQKPIKGSLREVSLNTAEDFNSINISVIPGKKICPNCRKELTSNLEAASNKKDQQFVDESDSHIGNETDVETMSSGSNEEMTLRHDLDTSFEEMGLSPVKLHGVASHSKVTLGKRKLQQFHDKLKDQETTIPKRVAKVIDVMPEDLELSENNLENYLFQQLQPEIDEDEEDEPLTIQFQQWTTVDRSEET</sequence>